<dbReference type="SUPFAM" id="SSF52374">
    <property type="entry name" value="Nucleotidylyl transferase"/>
    <property type="match status" value="1"/>
</dbReference>
<dbReference type="PANTHER" id="PTHR43311">
    <property type="entry name" value="GLUTAMATE--TRNA LIGASE"/>
    <property type="match status" value="1"/>
</dbReference>
<dbReference type="InterPro" id="IPR035979">
    <property type="entry name" value="RBD_domain_sf"/>
</dbReference>
<reference evidence="17" key="1">
    <citation type="submission" date="2022-12" db="EMBL/GenBank/DDBJ databases">
        <title>Genome assemblies of Blomia tropicalis.</title>
        <authorList>
            <person name="Cui Y."/>
        </authorList>
    </citation>
    <scope>NUCLEOTIDE SEQUENCE</scope>
    <source>
        <tissue evidence="17">Adult mites</tissue>
    </source>
</reference>
<evidence type="ECO:0000256" key="14">
    <source>
        <dbReference type="RuleBase" id="RU363037"/>
    </source>
</evidence>
<keyword evidence="3 14" id="KW-0547">Nucleotide-binding</keyword>
<feature type="domain" description="Aminoacyl-tRNA synthetase class I anticodon-binding" evidence="16">
    <location>
        <begin position="595"/>
        <end position="737"/>
    </location>
</feature>
<dbReference type="InterPro" id="IPR012677">
    <property type="entry name" value="Nucleotide-bd_a/b_plait_sf"/>
</dbReference>
<name>A0A9Q0M9P4_BLOTA</name>
<evidence type="ECO:0000313" key="18">
    <source>
        <dbReference type="Proteomes" id="UP001142055"/>
    </source>
</evidence>
<dbReference type="Proteomes" id="UP001142055">
    <property type="component" value="Chromosome 1"/>
</dbReference>
<dbReference type="GO" id="GO:0005524">
    <property type="term" value="F:ATP binding"/>
    <property type="evidence" value="ECO:0007669"/>
    <property type="project" value="UniProtKB-KW"/>
</dbReference>
<comment type="catalytic activity">
    <reaction evidence="11">
        <text>tRNA(Glu) + L-glutamate + ATP = L-glutamyl-tRNA(Glu) + AMP + diphosphate</text>
        <dbReference type="Rhea" id="RHEA:23540"/>
        <dbReference type="Rhea" id="RHEA-COMP:9663"/>
        <dbReference type="Rhea" id="RHEA-COMP:9680"/>
        <dbReference type="ChEBI" id="CHEBI:29985"/>
        <dbReference type="ChEBI" id="CHEBI:30616"/>
        <dbReference type="ChEBI" id="CHEBI:33019"/>
        <dbReference type="ChEBI" id="CHEBI:78442"/>
        <dbReference type="ChEBI" id="CHEBI:78520"/>
        <dbReference type="ChEBI" id="CHEBI:456215"/>
        <dbReference type="EC" id="6.1.1.17"/>
    </reaction>
    <physiologicalReaction direction="left-to-right" evidence="11">
        <dbReference type="Rhea" id="RHEA:23541"/>
    </physiologicalReaction>
</comment>
<dbReference type="GO" id="GO:0004818">
    <property type="term" value="F:glutamate-tRNA ligase activity"/>
    <property type="evidence" value="ECO:0007669"/>
    <property type="project" value="UniProtKB-EC"/>
</dbReference>
<comment type="similarity">
    <text evidence="1">Belongs to the class-I aminoacyl-tRNA synthetase family. Glutamate--tRNA ligase type 1 subfamily.</text>
</comment>
<dbReference type="Pfam" id="PF00749">
    <property type="entry name" value="tRNA-synt_1c"/>
    <property type="match status" value="1"/>
</dbReference>
<evidence type="ECO:0000259" key="16">
    <source>
        <dbReference type="Pfam" id="PF19269"/>
    </source>
</evidence>
<keyword evidence="18" id="KW-1185">Reference proteome</keyword>
<evidence type="ECO:0000256" key="12">
    <source>
        <dbReference type="ARBA" id="ARBA00047479"/>
    </source>
</evidence>
<dbReference type="Gene3D" id="3.30.70.330">
    <property type="match status" value="1"/>
</dbReference>
<dbReference type="GO" id="GO:0050561">
    <property type="term" value="F:glutamate-tRNA(Gln) ligase activity"/>
    <property type="evidence" value="ECO:0007669"/>
    <property type="project" value="UniProtKB-EC"/>
</dbReference>
<dbReference type="InterPro" id="IPR049940">
    <property type="entry name" value="GluQ/Sye"/>
</dbReference>
<evidence type="ECO:0000256" key="6">
    <source>
        <dbReference type="ARBA" id="ARBA00023146"/>
    </source>
</evidence>
<dbReference type="EMBL" id="JAPWDV010000001">
    <property type="protein sequence ID" value="KAJ6221504.1"/>
    <property type="molecule type" value="Genomic_DNA"/>
</dbReference>
<dbReference type="GO" id="GO:0000049">
    <property type="term" value="F:tRNA binding"/>
    <property type="evidence" value="ECO:0007669"/>
    <property type="project" value="InterPro"/>
</dbReference>
<evidence type="ECO:0000256" key="2">
    <source>
        <dbReference type="ARBA" id="ARBA00022598"/>
    </source>
</evidence>
<dbReference type="Pfam" id="PF19269">
    <property type="entry name" value="Anticodon_2"/>
    <property type="match status" value="1"/>
</dbReference>
<evidence type="ECO:0000256" key="4">
    <source>
        <dbReference type="ARBA" id="ARBA00022840"/>
    </source>
</evidence>
<protein>
    <recommendedName>
        <fullName evidence="8">Nondiscriminating glutamyl-tRNA synthetase EARS2, mitochondrial</fullName>
        <ecNumber evidence="7">6.1.1.24</ecNumber>
    </recommendedName>
    <alternativeName>
        <fullName evidence="10">Glutamate--tRNA(Gln) ligase EARS2, mitochondrial</fullName>
    </alternativeName>
    <alternativeName>
        <fullName evidence="9">Mitochondrial glutamyl-tRNA synthetase</fullName>
    </alternativeName>
</protein>
<dbReference type="GO" id="GO:0006424">
    <property type="term" value="P:glutamyl-tRNA aminoacylation"/>
    <property type="evidence" value="ECO:0007669"/>
    <property type="project" value="InterPro"/>
</dbReference>
<evidence type="ECO:0000313" key="17">
    <source>
        <dbReference type="EMBL" id="KAJ6221504.1"/>
    </source>
</evidence>
<dbReference type="InterPro" id="IPR000924">
    <property type="entry name" value="Glu/Gln-tRNA-synth"/>
</dbReference>
<dbReference type="GO" id="GO:0005739">
    <property type="term" value="C:mitochondrion"/>
    <property type="evidence" value="ECO:0007669"/>
    <property type="project" value="TreeGrafter"/>
</dbReference>
<evidence type="ECO:0000259" key="15">
    <source>
        <dbReference type="Pfam" id="PF00749"/>
    </source>
</evidence>
<evidence type="ECO:0000256" key="7">
    <source>
        <dbReference type="ARBA" id="ARBA00044054"/>
    </source>
</evidence>
<dbReference type="NCBIfam" id="TIGR00464">
    <property type="entry name" value="gltX_bact"/>
    <property type="match status" value="1"/>
</dbReference>
<accession>A0A9Q0M9P4</accession>
<keyword evidence="5 14" id="KW-0648">Protein biosynthesis</keyword>
<evidence type="ECO:0000256" key="8">
    <source>
        <dbReference type="ARBA" id="ARBA00044142"/>
    </source>
</evidence>
<keyword evidence="4 14" id="KW-0067">ATP-binding</keyword>
<organism evidence="17 18">
    <name type="scientific">Blomia tropicalis</name>
    <name type="common">Mite</name>
    <dbReference type="NCBI Taxonomy" id="40697"/>
    <lineage>
        <taxon>Eukaryota</taxon>
        <taxon>Metazoa</taxon>
        <taxon>Ecdysozoa</taxon>
        <taxon>Arthropoda</taxon>
        <taxon>Chelicerata</taxon>
        <taxon>Arachnida</taxon>
        <taxon>Acari</taxon>
        <taxon>Acariformes</taxon>
        <taxon>Sarcoptiformes</taxon>
        <taxon>Astigmata</taxon>
        <taxon>Glycyphagoidea</taxon>
        <taxon>Echimyopodidae</taxon>
        <taxon>Blomia</taxon>
    </lineage>
</organism>
<evidence type="ECO:0000256" key="13">
    <source>
        <dbReference type="ARBA" id="ARBA00047689"/>
    </source>
</evidence>
<sequence length="755" mass="88015">MSEEHETSNDNVKNDGFKLLRVKYQADSSVERHMFMKQFTLKYHVNKNEDKPENRTLFLINVPPFVTEQHIRYLFEKRCGQISRIFLQEKPSLATSTTIYNRIQTMETSDEPEIQSITQYFPSEDNQIVSYKVCYIVFAKPSGLTNALKMPMVDDSTIYCFKPSLSEVVSSEDFITGIKLWQKKYNESIVSLKMGETVAEKYLTSFDEKMVAKSAKEKELADSVPDAEGWVTVNRKLRRDRQALVSNQFFDQKIKDKYLDRERKRQLDEEQFEQSVNKLMLETEDTDQERVVPGSLEHIIETLKWSDLVPDEGPHFGGSFGPYIQSERIEIYKDMTQRLLETDSVYRCFCTPKRLELLRREAAKNRETIKYDNRCRLLTKSEIQENLNNDKPYAIRLRLKDGPLCVNDMIYGSITYDLSKIEGDPIIVKSDGLPTYHFANVIDDYMMQISHVLRGVEWLVSTPKHLMLYESFGWKPPIYAHLPLIINKDGSKLSKRHDHIRIDTYRNKGYFPETINNYLTQMGGGFVKLDPVATNHIYPMKVLIDSFELETINQNNCKIDTDKLKMLNRNTIKEYCKHDIQQLIEEIRKMLRDELKIDDNQLTSLLDDKNYIRSVIEWSLDRIYSIHDLMDNDFLFVWSQPKYTWQPSLIAPTDVIIPSLKSALDVLKTITEDDLSDSTLILNKLKDSNQNLTTLKYGSFMKLLRYSLTNLKVGPPVVETIQLLGLKRSIQYLESAIQYAGMDHDCKNQKSNSCF</sequence>
<dbReference type="SUPFAM" id="SSF54928">
    <property type="entry name" value="RNA-binding domain, RBD"/>
    <property type="match status" value="1"/>
</dbReference>
<keyword evidence="2 14" id="KW-0436">Ligase</keyword>
<evidence type="ECO:0000256" key="9">
    <source>
        <dbReference type="ARBA" id="ARBA00044251"/>
    </source>
</evidence>
<evidence type="ECO:0000256" key="3">
    <source>
        <dbReference type="ARBA" id="ARBA00022741"/>
    </source>
</evidence>
<dbReference type="Gene3D" id="1.10.10.350">
    <property type="match status" value="1"/>
</dbReference>
<dbReference type="PANTHER" id="PTHR43311:SF2">
    <property type="entry name" value="GLUTAMATE--TRNA LIGASE, MITOCHONDRIAL-RELATED"/>
    <property type="match status" value="1"/>
</dbReference>
<dbReference type="InterPro" id="IPR045462">
    <property type="entry name" value="aa-tRNA-synth_I_cd-bd"/>
</dbReference>
<feature type="domain" description="Glutamyl/glutaminyl-tRNA synthetase class Ib catalytic" evidence="15">
    <location>
        <begin position="278"/>
        <end position="565"/>
    </location>
</feature>
<dbReference type="AlphaFoldDB" id="A0A9Q0M9P4"/>
<comment type="catalytic activity">
    <reaction evidence="12">
        <text>tRNA(Glx) + L-glutamate + ATP = L-glutamyl-tRNA(Glx) + AMP + diphosphate</text>
        <dbReference type="Rhea" id="RHEA:18397"/>
        <dbReference type="Rhea" id="RHEA-COMP:9713"/>
        <dbReference type="Rhea" id="RHEA-COMP:9716"/>
        <dbReference type="ChEBI" id="CHEBI:29985"/>
        <dbReference type="ChEBI" id="CHEBI:30616"/>
        <dbReference type="ChEBI" id="CHEBI:33019"/>
        <dbReference type="ChEBI" id="CHEBI:78442"/>
        <dbReference type="ChEBI" id="CHEBI:78520"/>
        <dbReference type="ChEBI" id="CHEBI:456215"/>
        <dbReference type="EC" id="6.1.1.24"/>
    </reaction>
    <physiologicalReaction direction="left-to-right" evidence="12">
        <dbReference type="Rhea" id="RHEA:18398"/>
    </physiologicalReaction>
</comment>
<dbReference type="SUPFAM" id="SSF48163">
    <property type="entry name" value="An anticodon-binding domain of class I aminoacyl-tRNA synthetases"/>
    <property type="match status" value="1"/>
</dbReference>
<evidence type="ECO:0000256" key="11">
    <source>
        <dbReference type="ARBA" id="ARBA00047366"/>
    </source>
</evidence>
<evidence type="ECO:0000256" key="1">
    <source>
        <dbReference type="ARBA" id="ARBA00007894"/>
    </source>
</evidence>
<dbReference type="EC" id="6.1.1.24" evidence="7"/>
<dbReference type="InterPro" id="IPR008925">
    <property type="entry name" value="aa_tRNA-synth_I_cd-bd_sf"/>
</dbReference>
<keyword evidence="6 14" id="KW-0030">Aminoacyl-tRNA synthetase</keyword>
<comment type="caution">
    <text evidence="17">The sequence shown here is derived from an EMBL/GenBank/DDBJ whole genome shotgun (WGS) entry which is preliminary data.</text>
</comment>
<evidence type="ECO:0000256" key="10">
    <source>
        <dbReference type="ARBA" id="ARBA00044313"/>
    </source>
</evidence>
<proteinExistence type="inferred from homology"/>
<dbReference type="InterPro" id="IPR014729">
    <property type="entry name" value="Rossmann-like_a/b/a_fold"/>
</dbReference>
<gene>
    <name evidence="17" type="ORF">RDWZM_000049</name>
</gene>
<dbReference type="InterPro" id="IPR020058">
    <property type="entry name" value="Glu/Gln-tRNA-synth_Ib_cat-dom"/>
</dbReference>
<comment type="catalytic activity">
    <reaction evidence="13">
        <text>tRNA(Gln) + L-glutamate + ATP = L-glutamyl-tRNA(Gln) + AMP + diphosphate</text>
        <dbReference type="Rhea" id="RHEA:64612"/>
        <dbReference type="Rhea" id="RHEA-COMP:9662"/>
        <dbReference type="Rhea" id="RHEA-COMP:9684"/>
        <dbReference type="ChEBI" id="CHEBI:29985"/>
        <dbReference type="ChEBI" id="CHEBI:30616"/>
        <dbReference type="ChEBI" id="CHEBI:33019"/>
        <dbReference type="ChEBI" id="CHEBI:78442"/>
        <dbReference type="ChEBI" id="CHEBI:78520"/>
        <dbReference type="ChEBI" id="CHEBI:456215"/>
    </reaction>
    <physiologicalReaction direction="left-to-right" evidence="13">
        <dbReference type="Rhea" id="RHEA:64613"/>
    </physiologicalReaction>
</comment>
<dbReference type="Gene3D" id="3.40.50.620">
    <property type="entry name" value="HUPs"/>
    <property type="match status" value="1"/>
</dbReference>
<evidence type="ECO:0000256" key="5">
    <source>
        <dbReference type="ARBA" id="ARBA00022917"/>
    </source>
</evidence>
<dbReference type="PRINTS" id="PR00987">
    <property type="entry name" value="TRNASYNTHGLU"/>
</dbReference>
<dbReference type="InterPro" id="IPR020751">
    <property type="entry name" value="aa-tRNA-synth_I_codon-bd_sub2"/>
</dbReference>
<dbReference type="InterPro" id="IPR004527">
    <property type="entry name" value="Glu-tRNA-ligase_bac/mito"/>
</dbReference>